<evidence type="ECO:0000256" key="4">
    <source>
        <dbReference type="PROSITE-ProRule" id="PRU00335"/>
    </source>
</evidence>
<evidence type="ECO:0000313" key="7">
    <source>
        <dbReference type="EMBL" id="MEI9400907.1"/>
    </source>
</evidence>
<comment type="caution">
    <text evidence="7">The sequence shown here is derived from an EMBL/GenBank/DDBJ whole genome shotgun (WGS) entry which is preliminary data.</text>
</comment>
<dbReference type="Pfam" id="PF00440">
    <property type="entry name" value="TetR_N"/>
    <property type="match status" value="1"/>
</dbReference>
<dbReference type="EMBL" id="JAPYKO010000001">
    <property type="protein sequence ID" value="MEI9400907.1"/>
    <property type="molecule type" value="Genomic_DNA"/>
</dbReference>
<evidence type="ECO:0000256" key="5">
    <source>
        <dbReference type="SAM" id="MobiDB-lite"/>
    </source>
</evidence>
<keyword evidence="1" id="KW-0805">Transcription regulation</keyword>
<evidence type="ECO:0000256" key="2">
    <source>
        <dbReference type="ARBA" id="ARBA00023125"/>
    </source>
</evidence>
<keyword evidence="8" id="KW-1185">Reference proteome</keyword>
<dbReference type="PANTHER" id="PTHR30055:SF234">
    <property type="entry name" value="HTH-TYPE TRANSCRIPTIONAL REGULATOR BETI"/>
    <property type="match status" value="1"/>
</dbReference>
<reference evidence="7 8" key="1">
    <citation type="submission" date="2022-12" db="EMBL/GenBank/DDBJ databases">
        <authorList>
            <person name="Muema E."/>
        </authorList>
    </citation>
    <scope>NUCLEOTIDE SEQUENCE [LARGE SCALE GENOMIC DNA]</scope>
    <source>
        <strain evidence="8">1330</strain>
    </source>
</reference>
<feature type="region of interest" description="Disordered" evidence="5">
    <location>
        <begin position="1"/>
        <end position="24"/>
    </location>
</feature>
<protein>
    <submittedName>
        <fullName evidence="7">TetR/AcrR family transcriptional regulator</fullName>
    </submittedName>
</protein>
<dbReference type="Gene3D" id="1.10.357.10">
    <property type="entry name" value="Tetracycline Repressor, domain 2"/>
    <property type="match status" value="1"/>
</dbReference>
<dbReference type="Proteomes" id="UP001366503">
    <property type="component" value="Unassembled WGS sequence"/>
</dbReference>
<proteinExistence type="predicted"/>
<dbReference type="PANTHER" id="PTHR30055">
    <property type="entry name" value="HTH-TYPE TRANSCRIPTIONAL REGULATOR RUTR"/>
    <property type="match status" value="1"/>
</dbReference>
<organism evidence="7 8">
    <name type="scientific">Mesorhizobium argentiipisi</name>
    <dbReference type="NCBI Taxonomy" id="3015175"/>
    <lineage>
        <taxon>Bacteria</taxon>
        <taxon>Pseudomonadati</taxon>
        <taxon>Pseudomonadota</taxon>
        <taxon>Alphaproteobacteria</taxon>
        <taxon>Hyphomicrobiales</taxon>
        <taxon>Phyllobacteriaceae</taxon>
        <taxon>Mesorhizobium</taxon>
    </lineage>
</organism>
<dbReference type="InterPro" id="IPR009057">
    <property type="entry name" value="Homeodomain-like_sf"/>
</dbReference>
<dbReference type="InterPro" id="IPR036271">
    <property type="entry name" value="Tet_transcr_reg_TetR-rel_C_sf"/>
</dbReference>
<evidence type="ECO:0000313" key="8">
    <source>
        <dbReference type="Proteomes" id="UP001366503"/>
    </source>
</evidence>
<evidence type="ECO:0000256" key="3">
    <source>
        <dbReference type="ARBA" id="ARBA00023163"/>
    </source>
</evidence>
<gene>
    <name evidence="7" type="ORF">O7A05_01665</name>
</gene>
<feature type="domain" description="HTH tetR-type" evidence="6">
    <location>
        <begin position="29"/>
        <end position="89"/>
    </location>
</feature>
<evidence type="ECO:0000259" key="6">
    <source>
        <dbReference type="PROSITE" id="PS50977"/>
    </source>
</evidence>
<dbReference type="InterPro" id="IPR025996">
    <property type="entry name" value="MT1864/Rv1816-like_C"/>
</dbReference>
<feature type="DNA-binding region" description="H-T-H motif" evidence="4">
    <location>
        <begin position="52"/>
        <end position="71"/>
    </location>
</feature>
<dbReference type="SUPFAM" id="SSF46689">
    <property type="entry name" value="Homeodomain-like"/>
    <property type="match status" value="1"/>
</dbReference>
<sequence>MVNAGKWNESGPTSGSEYKDRKSMALDKEEMSEKVLAIAEALLNEGGADNLKARTIAEQAGISVGSVYNLFADLDEVHRAVNMRLLDRLGATGLAAMADLERQGVTDVQHRILAMAAAYVRFVEAHPGSWPAVLAFNRRRATRPGPDAYDALLDALFDIVAGVLKAGDFGLDDDRRALAARTLWSSVHGIVTSGYVANSDSRQAEEIWHQIELLVGVFVKGLEHGGAFAHADTKPA</sequence>
<dbReference type="PROSITE" id="PS50977">
    <property type="entry name" value="HTH_TETR_2"/>
    <property type="match status" value="1"/>
</dbReference>
<accession>A0ABU8K5I9</accession>
<keyword evidence="2 4" id="KW-0238">DNA-binding</keyword>
<dbReference type="InterPro" id="IPR050109">
    <property type="entry name" value="HTH-type_TetR-like_transc_reg"/>
</dbReference>
<dbReference type="RefSeq" id="WP_337091202.1">
    <property type="nucleotide sequence ID" value="NZ_JAPYKO010000001.1"/>
</dbReference>
<keyword evidence="3" id="KW-0804">Transcription</keyword>
<dbReference type="Pfam" id="PF13305">
    <property type="entry name" value="TetR_C_33"/>
    <property type="match status" value="1"/>
</dbReference>
<evidence type="ECO:0000256" key="1">
    <source>
        <dbReference type="ARBA" id="ARBA00023015"/>
    </source>
</evidence>
<dbReference type="SUPFAM" id="SSF48498">
    <property type="entry name" value="Tetracyclin repressor-like, C-terminal domain"/>
    <property type="match status" value="1"/>
</dbReference>
<name>A0ABU8K5I9_9HYPH</name>
<dbReference type="InterPro" id="IPR001647">
    <property type="entry name" value="HTH_TetR"/>
</dbReference>